<keyword evidence="8 11" id="KW-1133">Transmembrane helix</keyword>
<feature type="transmembrane region" description="Helical" evidence="11">
    <location>
        <begin position="185"/>
        <end position="208"/>
    </location>
</feature>
<evidence type="ECO:0000256" key="10">
    <source>
        <dbReference type="ARBA" id="ARBA00038715"/>
    </source>
</evidence>
<feature type="transmembrane region" description="Helical" evidence="11">
    <location>
        <begin position="159"/>
        <end position="179"/>
    </location>
</feature>
<gene>
    <name evidence="12" type="ORF">M5K25_010572</name>
</gene>
<keyword evidence="4" id="KW-1003">Cell membrane</keyword>
<feature type="transmembrane region" description="Helical" evidence="11">
    <location>
        <begin position="126"/>
        <end position="147"/>
    </location>
</feature>
<dbReference type="PANTHER" id="PTHR10791:SF120">
    <property type="entry name" value="BIDIRECTIONAL SUGAR TRANSPORTER SWEET17"/>
    <property type="match status" value="1"/>
</dbReference>
<dbReference type="FunFam" id="1.20.1280.290:FF:000001">
    <property type="entry name" value="Bidirectional sugar transporter SWEET"/>
    <property type="match status" value="1"/>
</dbReference>
<keyword evidence="7" id="KW-0677">Repeat</keyword>
<name>A0ABD0V0U5_DENTH</name>
<keyword evidence="13" id="KW-1185">Reference proteome</keyword>
<organism evidence="12 13">
    <name type="scientific">Dendrobium thyrsiflorum</name>
    <name type="common">Pinecone-like raceme dendrobium</name>
    <name type="synonym">Orchid</name>
    <dbReference type="NCBI Taxonomy" id="117978"/>
    <lineage>
        <taxon>Eukaryota</taxon>
        <taxon>Viridiplantae</taxon>
        <taxon>Streptophyta</taxon>
        <taxon>Embryophyta</taxon>
        <taxon>Tracheophyta</taxon>
        <taxon>Spermatophyta</taxon>
        <taxon>Magnoliopsida</taxon>
        <taxon>Liliopsida</taxon>
        <taxon>Asparagales</taxon>
        <taxon>Orchidaceae</taxon>
        <taxon>Epidendroideae</taxon>
        <taxon>Malaxideae</taxon>
        <taxon>Dendrobiinae</taxon>
        <taxon>Dendrobium</taxon>
    </lineage>
</organism>
<comment type="function">
    <text evidence="11">Mediates both low-affinity uptake and efflux of sugar across the membrane.</text>
</comment>
<dbReference type="GO" id="GO:0005886">
    <property type="term" value="C:plasma membrane"/>
    <property type="evidence" value="ECO:0007669"/>
    <property type="project" value="UniProtKB-SubCell"/>
</dbReference>
<protein>
    <recommendedName>
        <fullName evidence="11">Bidirectional sugar transporter SWEET</fullName>
    </recommendedName>
</protein>
<dbReference type="PANTHER" id="PTHR10791">
    <property type="entry name" value="RAG1-ACTIVATING PROTEIN 1"/>
    <property type="match status" value="1"/>
</dbReference>
<feature type="transmembrane region" description="Helical" evidence="11">
    <location>
        <begin position="97"/>
        <end position="120"/>
    </location>
</feature>
<accession>A0ABD0V0U5</accession>
<evidence type="ECO:0000256" key="3">
    <source>
        <dbReference type="ARBA" id="ARBA00022448"/>
    </source>
</evidence>
<evidence type="ECO:0000256" key="2">
    <source>
        <dbReference type="ARBA" id="ARBA00007809"/>
    </source>
</evidence>
<evidence type="ECO:0000256" key="11">
    <source>
        <dbReference type="RuleBase" id="RU910715"/>
    </source>
</evidence>
<sequence length="254" mass="27955">MEDLLFFIGLIGNVISVLVFGSPIPTFWRIIKNGSTEDFDPLPYVTAFLGASLWAYYGILKPNGLLVTTVNGVGVVLEALYISLYTYFAPPPLKVKACILVAVLDIGFIGVAIGLTRLALKGDMRLMVIGVICSSLSVLMYGSPLAVMKMVVRTKSVEYMPFFLSFFLTINGGIWTLYALLDSDFFLGISNGIGFILGTIQLILYIIYMNPKVPKHLNIAVEEDSQLHQRPLIFPNIDAHKSTDDEEQGTSSNE</sequence>
<evidence type="ECO:0000256" key="8">
    <source>
        <dbReference type="ARBA" id="ARBA00022989"/>
    </source>
</evidence>
<evidence type="ECO:0000313" key="13">
    <source>
        <dbReference type="Proteomes" id="UP001552299"/>
    </source>
</evidence>
<comment type="subunit">
    <text evidence="10">Forms homooligomers and/or heterooligomers.</text>
</comment>
<keyword evidence="9 11" id="KW-0472">Membrane</keyword>
<feature type="transmembrane region" description="Helical" evidence="11">
    <location>
        <begin position="65"/>
        <end position="85"/>
    </location>
</feature>
<evidence type="ECO:0000256" key="7">
    <source>
        <dbReference type="ARBA" id="ARBA00022737"/>
    </source>
</evidence>
<evidence type="ECO:0000256" key="4">
    <source>
        <dbReference type="ARBA" id="ARBA00022475"/>
    </source>
</evidence>
<comment type="similarity">
    <text evidence="2 11">Belongs to the SWEET sugar transporter family.</text>
</comment>
<dbReference type="AlphaFoldDB" id="A0ABD0V0U5"/>
<evidence type="ECO:0000256" key="6">
    <source>
        <dbReference type="ARBA" id="ARBA00022692"/>
    </source>
</evidence>
<dbReference type="InterPro" id="IPR004316">
    <property type="entry name" value="SWEET_rpt"/>
</dbReference>
<keyword evidence="3 11" id="KW-0813">Transport</keyword>
<keyword evidence="5 11" id="KW-0762">Sugar transport</keyword>
<dbReference type="FunFam" id="1.20.1280.290:FF:000002">
    <property type="entry name" value="Bidirectional sugar transporter SWEET"/>
    <property type="match status" value="1"/>
</dbReference>
<evidence type="ECO:0000256" key="1">
    <source>
        <dbReference type="ARBA" id="ARBA00004651"/>
    </source>
</evidence>
<proteinExistence type="inferred from homology"/>
<feature type="transmembrane region" description="Helical" evidence="11">
    <location>
        <begin position="42"/>
        <end position="59"/>
    </location>
</feature>
<comment type="subcellular location">
    <subcellularLocation>
        <location evidence="1 11">Cell membrane</location>
        <topology evidence="1 11">Multi-pass membrane protein</topology>
    </subcellularLocation>
</comment>
<evidence type="ECO:0000256" key="5">
    <source>
        <dbReference type="ARBA" id="ARBA00022597"/>
    </source>
</evidence>
<feature type="transmembrane region" description="Helical" evidence="11">
    <location>
        <begin position="6"/>
        <end position="30"/>
    </location>
</feature>
<keyword evidence="6 11" id="KW-0812">Transmembrane</keyword>
<dbReference type="Gene3D" id="1.20.1280.290">
    <property type="match status" value="2"/>
</dbReference>
<dbReference type="InterPro" id="IPR047664">
    <property type="entry name" value="SWEET"/>
</dbReference>
<dbReference type="EMBL" id="JANQDX010000009">
    <property type="protein sequence ID" value="KAL0918558.1"/>
    <property type="molecule type" value="Genomic_DNA"/>
</dbReference>
<comment type="caution">
    <text evidence="12">The sequence shown here is derived from an EMBL/GenBank/DDBJ whole genome shotgun (WGS) entry which is preliminary data.</text>
</comment>
<dbReference type="Pfam" id="PF03083">
    <property type="entry name" value="MtN3_slv"/>
    <property type="match status" value="2"/>
</dbReference>
<evidence type="ECO:0000313" key="12">
    <source>
        <dbReference type="EMBL" id="KAL0918558.1"/>
    </source>
</evidence>
<evidence type="ECO:0000256" key="9">
    <source>
        <dbReference type="ARBA" id="ARBA00023136"/>
    </source>
</evidence>
<reference evidence="12 13" key="1">
    <citation type="journal article" date="2024" name="Plant Biotechnol. J.">
        <title>Dendrobium thyrsiflorum genome and its molecular insights into genes involved in important horticultural traits.</title>
        <authorList>
            <person name="Chen B."/>
            <person name="Wang J.Y."/>
            <person name="Zheng P.J."/>
            <person name="Li K.L."/>
            <person name="Liang Y.M."/>
            <person name="Chen X.F."/>
            <person name="Zhang C."/>
            <person name="Zhao X."/>
            <person name="He X."/>
            <person name="Zhang G.Q."/>
            <person name="Liu Z.J."/>
            <person name="Xu Q."/>
        </authorList>
    </citation>
    <scope>NUCLEOTIDE SEQUENCE [LARGE SCALE GENOMIC DNA]</scope>
    <source>
        <strain evidence="12">GZMU011</strain>
    </source>
</reference>
<dbReference type="Proteomes" id="UP001552299">
    <property type="component" value="Unassembled WGS sequence"/>
</dbReference>